<accession>A0A1T5M858</accession>
<dbReference type="EMBL" id="FUZU01000003">
    <property type="protein sequence ID" value="SKC84194.1"/>
    <property type="molecule type" value="Genomic_DNA"/>
</dbReference>
<organism evidence="1 2">
    <name type="scientific">Ohtaekwangia koreensis</name>
    <dbReference type="NCBI Taxonomy" id="688867"/>
    <lineage>
        <taxon>Bacteria</taxon>
        <taxon>Pseudomonadati</taxon>
        <taxon>Bacteroidota</taxon>
        <taxon>Cytophagia</taxon>
        <taxon>Cytophagales</taxon>
        <taxon>Fulvivirgaceae</taxon>
        <taxon>Ohtaekwangia</taxon>
    </lineage>
</organism>
<proteinExistence type="predicted"/>
<evidence type="ECO:0000313" key="1">
    <source>
        <dbReference type="EMBL" id="SKC84194.1"/>
    </source>
</evidence>
<protein>
    <submittedName>
        <fullName evidence="1">Uncharacterized protein</fullName>
    </submittedName>
</protein>
<dbReference type="AlphaFoldDB" id="A0A1T5M858"/>
<dbReference type="STRING" id="688867.SAMN05660236_4703"/>
<dbReference type="Proteomes" id="UP000190961">
    <property type="component" value="Unassembled WGS sequence"/>
</dbReference>
<dbReference type="RefSeq" id="WP_079689200.1">
    <property type="nucleotide sequence ID" value="NZ_FUZU01000003.1"/>
</dbReference>
<reference evidence="1 2" key="1">
    <citation type="submission" date="2017-02" db="EMBL/GenBank/DDBJ databases">
        <authorList>
            <person name="Peterson S.W."/>
        </authorList>
    </citation>
    <scope>NUCLEOTIDE SEQUENCE [LARGE SCALE GENOMIC DNA]</scope>
    <source>
        <strain evidence="1 2">DSM 25262</strain>
    </source>
</reference>
<gene>
    <name evidence="1" type="ORF">SAMN05660236_4703</name>
</gene>
<name>A0A1T5M858_9BACT</name>
<sequence>MKGLPVLIALALSCCSQQDNNKFPNFDKNFALKGDQWEKIEIRRGIIEVDSLYSQGDPDVVEKNIILKKVCRKIERESFLKKLTTYSLFIMEEESQLKKDVKKLRTDNKVPEYTDLGFSSFYIIHGSNVRNLTYQLYNRKEDCRAMTEWEDIEKIISLYENEWYSKESLR</sequence>
<evidence type="ECO:0000313" key="2">
    <source>
        <dbReference type="Proteomes" id="UP000190961"/>
    </source>
</evidence>
<keyword evidence="2" id="KW-1185">Reference proteome</keyword>